<dbReference type="PANTHER" id="PTHR43293:SF3">
    <property type="entry name" value="CHOLESTEROL RING-CLEAVING HYDROLASE IPDB SUBUNIT"/>
    <property type="match status" value="1"/>
</dbReference>
<dbReference type="SUPFAM" id="SSF100950">
    <property type="entry name" value="NagB/RpiA/CoA transferase-like"/>
    <property type="match status" value="1"/>
</dbReference>
<accession>A0ABN3LEC4</accession>
<name>A0ABN3LEC4_9ACTN</name>
<gene>
    <name evidence="2" type="ORF">GCM10010406_18690</name>
</gene>
<dbReference type="InterPro" id="IPR004165">
    <property type="entry name" value="CoA_trans_fam_I"/>
</dbReference>
<evidence type="ECO:0000256" key="1">
    <source>
        <dbReference type="ARBA" id="ARBA00007047"/>
    </source>
</evidence>
<dbReference type="EMBL" id="BAAATA010000008">
    <property type="protein sequence ID" value="GAA2482681.1"/>
    <property type="molecule type" value="Genomic_DNA"/>
</dbReference>
<dbReference type="Pfam" id="PF01144">
    <property type="entry name" value="CoA_trans"/>
    <property type="match status" value="1"/>
</dbReference>
<dbReference type="Gene3D" id="3.40.1080.10">
    <property type="entry name" value="Glutaconate Coenzyme A-transferase"/>
    <property type="match status" value="1"/>
</dbReference>
<dbReference type="Proteomes" id="UP001501358">
    <property type="component" value="Unassembled WGS sequence"/>
</dbReference>
<evidence type="ECO:0000313" key="3">
    <source>
        <dbReference type="Proteomes" id="UP001501358"/>
    </source>
</evidence>
<reference evidence="2 3" key="1">
    <citation type="journal article" date="2019" name="Int. J. Syst. Evol. Microbiol.">
        <title>The Global Catalogue of Microorganisms (GCM) 10K type strain sequencing project: providing services to taxonomists for standard genome sequencing and annotation.</title>
        <authorList>
            <consortium name="The Broad Institute Genomics Platform"/>
            <consortium name="The Broad Institute Genome Sequencing Center for Infectious Disease"/>
            <person name="Wu L."/>
            <person name="Ma J."/>
        </authorList>
    </citation>
    <scope>NUCLEOTIDE SEQUENCE [LARGE SCALE GENOMIC DNA]</scope>
    <source>
        <strain evidence="2 3">JCM 6307</strain>
    </source>
</reference>
<dbReference type="InterPro" id="IPR037171">
    <property type="entry name" value="NagB/RpiA_transferase-like"/>
</dbReference>
<protein>
    <submittedName>
        <fullName evidence="2">CoA-transferase</fullName>
    </submittedName>
</protein>
<evidence type="ECO:0000313" key="2">
    <source>
        <dbReference type="EMBL" id="GAA2482681.1"/>
    </source>
</evidence>
<sequence>MSEFTRAEVCAAACADAWRGDGEIMAGPMGLTPSIGARLARATFEPGLLLSDGEATLVAGVWAVDAPPPATAEGWVPFRTIFDLLATGRRHVMMGPSQIDRYGNANISAIGDFARPKRQLLGVRGAPGNTVNHPTSYWVPKHTTRTFVERVDVVCGVGNDSAAAAGPSASRFHELRRVVTNLAVLDFGGPGGTMRLVSVHPGVTVEEVTANTGFDLHVDGEVPETRTPTDEELVLIREVIDPNGRRDREVPA</sequence>
<dbReference type="SMART" id="SM00882">
    <property type="entry name" value="CoA_trans"/>
    <property type="match status" value="1"/>
</dbReference>
<dbReference type="PANTHER" id="PTHR43293">
    <property type="entry name" value="ACETATE COA-TRANSFERASE YDIF"/>
    <property type="match status" value="1"/>
</dbReference>
<dbReference type="RefSeq" id="WP_344382664.1">
    <property type="nucleotide sequence ID" value="NZ_BAAATA010000008.1"/>
</dbReference>
<comment type="caution">
    <text evidence="2">The sequence shown here is derived from an EMBL/GenBank/DDBJ whole genome shotgun (WGS) entry which is preliminary data.</text>
</comment>
<comment type="similarity">
    <text evidence="1">Belongs to the 3-oxoacid CoA-transferase subunit B family.</text>
</comment>
<organism evidence="2 3">
    <name type="scientific">Streptomyces thermolineatus</name>
    <dbReference type="NCBI Taxonomy" id="44033"/>
    <lineage>
        <taxon>Bacteria</taxon>
        <taxon>Bacillati</taxon>
        <taxon>Actinomycetota</taxon>
        <taxon>Actinomycetes</taxon>
        <taxon>Kitasatosporales</taxon>
        <taxon>Streptomycetaceae</taxon>
        <taxon>Streptomyces</taxon>
    </lineage>
</organism>
<keyword evidence="3" id="KW-1185">Reference proteome</keyword>
<proteinExistence type="inferred from homology"/>